<evidence type="ECO:0000259" key="6">
    <source>
        <dbReference type="Pfam" id="PF04932"/>
    </source>
</evidence>
<keyword evidence="4 5" id="KW-0472">Membrane</keyword>
<sequence>MIGRWWLRTDVFLHAYLVMVLGCIYFLFNFIEGISFAERAGESTLFRGAWLLLYILLVLHIAIDRKRFGLLMLQSHLYLTFIAFALVSLALSTDPAGSSIKFAMYLLTTMFSAWVVISCPVDRLVDTLFRIGIVVLIVHVLLFPVIGSQWDYDPLHRPTVLGTQAYAGVFGHKNLAGAFFGLMVLICFVRMLAGPRRQFGWTLLLMGCHFFALAAAGAAGPLISMLTALAVTFGLLLVVLGHRGAASIYWLGLALVALVVFAVPSDELYGLVGRSGNLTGRSFLWSVWPHFFWQHPWLGYGFSGFFNELPSSPVSELTSMAPWNTEFGSFENSYLDAFLQFGLLGGALYMLLLARALWNTIVFAFERTGMYWLAPFAMLLFVVIASANDSSQLLHNYFGCVLVFWCYFGPEARLQMVPRRTFNRLRVSEA</sequence>
<dbReference type="InterPro" id="IPR051533">
    <property type="entry name" value="WaaL-like"/>
</dbReference>
<dbReference type="PANTHER" id="PTHR37422:SF13">
    <property type="entry name" value="LIPOPOLYSACCHARIDE BIOSYNTHESIS PROTEIN PA4999-RELATED"/>
    <property type="match status" value="1"/>
</dbReference>
<feature type="domain" description="O-antigen ligase-related" evidence="6">
    <location>
        <begin position="210"/>
        <end position="350"/>
    </location>
</feature>
<keyword evidence="3 5" id="KW-1133">Transmembrane helix</keyword>
<feature type="transmembrane region" description="Helical" evidence="5">
    <location>
        <begin position="70"/>
        <end position="90"/>
    </location>
</feature>
<evidence type="ECO:0000256" key="5">
    <source>
        <dbReference type="SAM" id="Phobius"/>
    </source>
</evidence>
<evidence type="ECO:0000313" key="8">
    <source>
        <dbReference type="Proteomes" id="UP000199245"/>
    </source>
</evidence>
<evidence type="ECO:0000313" key="7">
    <source>
        <dbReference type="EMBL" id="SDC49484.1"/>
    </source>
</evidence>
<evidence type="ECO:0000256" key="3">
    <source>
        <dbReference type="ARBA" id="ARBA00022989"/>
    </source>
</evidence>
<dbReference type="Proteomes" id="UP000199245">
    <property type="component" value="Unassembled WGS sequence"/>
</dbReference>
<gene>
    <name evidence="7" type="ORF">SAMN05216337_1003117</name>
</gene>
<reference evidence="7 8" key="1">
    <citation type="submission" date="2016-10" db="EMBL/GenBank/DDBJ databases">
        <authorList>
            <person name="de Groot N.N."/>
        </authorList>
    </citation>
    <scope>NUCLEOTIDE SEQUENCE [LARGE SCALE GENOMIC DNA]</scope>
    <source>
        <strain evidence="7 8">R5</strain>
    </source>
</reference>
<feature type="transmembrane region" description="Helical" evidence="5">
    <location>
        <begin position="337"/>
        <end position="358"/>
    </location>
</feature>
<evidence type="ECO:0000256" key="4">
    <source>
        <dbReference type="ARBA" id="ARBA00023136"/>
    </source>
</evidence>
<feature type="transmembrane region" description="Helical" evidence="5">
    <location>
        <begin position="248"/>
        <end position="265"/>
    </location>
</feature>
<dbReference type="PANTHER" id="PTHR37422">
    <property type="entry name" value="TEICHURONIC ACID BIOSYNTHESIS PROTEIN TUAE"/>
    <property type="match status" value="1"/>
</dbReference>
<dbReference type="EMBL" id="FMZW01000003">
    <property type="protein sequence ID" value="SDC49484.1"/>
    <property type="molecule type" value="Genomic_DNA"/>
</dbReference>
<proteinExistence type="predicted"/>
<feature type="transmembrane region" description="Helical" evidence="5">
    <location>
        <begin position="175"/>
        <end position="192"/>
    </location>
</feature>
<dbReference type="RefSeq" id="WP_092079575.1">
    <property type="nucleotide sequence ID" value="NZ_FMZW01000003.1"/>
</dbReference>
<feature type="transmembrane region" description="Helical" evidence="5">
    <location>
        <begin position="12"/>
        <end position="31"/>
    </location>
</feature>
<feature type="transmembrane region" description="Helical" evidence="5">
    <location>
        <begin position="128"/>
        <end position="147"/>
    </location>
</feature>
<keyword evidence="2 5" id="KW-0812">Transmembrane</keyword>
<evidence type="ECO:0000256" key="1">
    <source>
        <dbReference type="ARBA" id="ARBA00004141"/>
    </source>
</evidence>
<organism evidence="7 8">
    <name type="scientific">Bradyrhizobium brasilense</name>
    <dbReference type="NCBI Taxonomy" id="1419277"/>
    <lineage>
        <taxon>Bacteria</taxon>
        <taxon>Pseudomonadati</taxon>
        <taxon>Pseudomonadota</taxon>
        <taxon>Alphaproteobacteria</taxon>
        <taxon>Hyphomicrobiales</taxon>
        <taxon>Nitrobacteraceae</taxon>
        <taxon>Bradyrhizobium</taxon>
    </lineage>
</organism>
<dbReference type="AlphaFoldDB" id="A0A1G6M2F7"/>
<dbReference type="Pfam" id="PF04932">
    <property type="entry name" value="Wzy_C"/>
    <property type="match status" value="1"/>
</dbReference>
<keyword evidence="7" id="KW-0436">Ligase</keyword>
<feature type="transmembrane region" description="Helical" evidence="5">
    <location>
        <begin position="199"/>
        <end position="216"/>
    </location>
</feature>
<dbReference type="GO" id="GO:0016020">
    <property type="term" value="C:membrane"/>
    <property type="evidence" value="ECO:0007669"/>
    <property type="project" value="UniProtKB-SubCell"/>
</dbReference>
<feature type="transmembrane region" description="Helical" evidence="5">
    <location>
        <begin position="370"/>
        <end position="387"/>
    </location>
</feature>
<feature type="transmembrane region" description="Helical" evidence="5">
    <location>
        <begin position="393"/>
        <end position="410"/>
    </location>
</feature>
<name>A0A1G6M2F7_9BRAD</name>
<evidence type="ECO:0000256" key="2">
    <source>
        <dbReference type="ARBA" id="ARBA00022692"/>
    </source>
</evidence>
<comment type="subcellular location">
    <subcellularLocation>
        <location evidence="1">Membrane</location>
        <topology evidence="1">Multi-pass membrane protein</topology>
    </subcellularLocation>
</comment>
<dbReference type="InterPro" id="IPR007016">
    <property type="entry name" value="O-antigen_ligase-rel_domated"/>
</dbReference>
<feature type="transmembrane region" description="Helical" evidence="5">
    <location>
        <begin position="43"/>
        <end position="63"/>
    </location>
</feature>
<protein>
    <submittedName>
        <fullName evidence="7">O-antigen ligase</fullName>
    </submittedName>
</protein>
<feature type="transmembrane region" description="Helical" evidence="5">
    <location>
        <begin position="222"/>
        <end position="241"/>
    </location>
</feature>
<accession>A0A1G6M2F7</accession>
<feature type="transmembrane region" description="Helical" evidence="5">
    <location>
        <begin position="102"/>
        <end position="121"/>
    </location>
</feature>
<dbReference type="PROSITE" id="PS51257">
    <property type="entry name" value="PROKAR_LIPOPROTEIN"/>
    <property type="match status" value="1"/>
</dbReference>
<dbReference type="GO" id="GO:0016874">
    <property type="term" value="F:ligase activity"/>
    <property type="evidence" value="ECO:0007669"/>
    <property type="project" value="UniProtKB-KW"/>
</dbReference>